<evidence type="ECO:0000313" key="2">
    <source>
        <dbReference type="WBParaSite" id="HCON_00021995-00001"/>
    </source>
</evidence>
<protein>
    <submittedName>
        <fullName evidence="2">Ovule protein</fullName>
    </submittedName>
</protein>
<name>A0A7I5E646_HAECO</name>
<evidence type="ECO:0000313" key="1">
    <source>
        <dbReference type="Proteomes" id="UP000025227"/>
    </source>
</evidence>
<dbReference type="OrthoDB" id="5898921at2759"/>
<organism evidence="1 2">
    <name type="scientific">Haemonchus contortus</name>
    <name type="common">Barber pole worm</name>
    <dbReference type="NCBI Taxonomy" id="6289"/>
    <lineage>
        <taxon>Eukaryota</taxon>
        <taxon>Metazoa</taxon>
        <taxon>Ecdysozoa</taxon>
        <taxon>Nematoda</taxon>
        <taxon>Chromadorea</taxon>
        <taxon>Rhabditida</taxon>
        <taxon>Rhabditina</taxon>
        <taxon>Rhabditomorpha</taxon>
        <taxon>Strongyloidea</taxon>
        <taxon>Trichostrongylidae</taxon>
        <taxon>Haemonchus</taxon>
    </lineage>
</organism>
<sequence>SRYLVLRRGNPALLPTANSISSLHQLYFSVMGLLPRTTIQRSQDVHRMAFMLTACPLSTDQANNMKILNYFGSTCFICYPSESL</sequence>
<dbReference type="Proteomes" id="UP000025227">
    <property type="component" value="Unplaced"/>
</dbReference>
<dbReference type="WBParaSite" id="HCON_00021995-00001">
    <property type="protein sequence ID" value="HCON_00021995-00001"/>
    <property type="gene ID" value="HCON_00021995"/>
</dbReference>
<keyword evidence="1" id="KW-1185">Reference proteome</keyword>
<accession>A0A7I5E646</accession>
<proteinExistence type="predicted"/>
<dbReference type="AlphaFoldDB" id="A0A7I5E646"/>
<reference evidence="2" key="1">
    <citation type="submission" date="2020-12" db="UniProtKB">
        <authorList>
            <consortium name="WormBaseParasite"/>
        </authorList>
    </citation>
    <scope>IDENTIFICATION</scope>
    <source>
        <strain evidence="2">MHco3</strain>
    </source>
</reference>